<evidence type="ECO:0000313" key="3">
    <source>
        <dbReference type="EMBL" id="MDK6275662.1"/>
    </source>
</evidence>
<organism evidence="3 4">
    <name type="scientific">Pseudoglutamicibacter cumminsii</name>
    <dbReference type="NCBI Taxonomy" id="156979"/>
    <lineage>
        <taxon>Bacteria</taxon>
        <taxon>Bacillati</taxon>
        <taxon>Actinomycetota</taxon>
        <taxon>Actinomycetes</taxon>
        <taxon>Micrococcales</taxon>
        <taxon>Micrococcaceae</taxon>
        <taxon>Pseudoglutamicibacter</taxon>
    </lineage>
</organism>
<keyword evidence="2" id="KW-0812">Transmembrane</keyword>
<name>A0AAP4C9H7_9MICC</name>
<keyword evidence="2" id="KW-0472">Membrane</keyword>
<evidence type="ECO:0000256" key="2">
    <source>
        <dbReference type="SAM" id="Phobius"/>
    </source>
</evidence>
<evidence type="ECO:0000256" key="1">
    <source>
        <dbReference type="SAM" id="MobiDB-lite"/>
    </source>
</evidence>
<dbReference type="RefSeq" id="WP_285333405.1">
    <property type="nucleotide sequence ID" value="NZ_JASODW010000010.1"/>
</dbReference>
<gene>
    <name evidence="3" type="ORF">QP116_07960</name>
</gene>
<feature type="transmembrane region" description="Helical" evidence="2">
    <location>
        <begin position="26"/>
        <end position="50"/>
    </location>
</feature>
<protein>
    <submittedName>
        <fullName evidence="3">Uncharacterized protein</fullName>
    </submittedName>
</protein>
<sequence>MIHLLTALPLNPTHYDGPVTDSQPTWLPVILGTVGVFVLIAIFATFIVWLMRGDRRDKEAGMHLEESPFFETRENPYEEQFRRKNQGNQSPQDGD</sequence>
<evidence type="ECO:0000313" key="4">
    <source>
        <dbReference type="Proteomes" id="UP001240483"/>
    </source>
</evidence>
<dbReference type="AlphaFoldDB" id="A0AAP4C9H7"/>
<reference evidence="3" key="1">
    <citation type="submission" date="2023-05" db="EMBL/GenBank/DDBJ databases">
        <title>Cataloging the Phylogenetic Diversity of Human Bladder Bacteria.</title>
        <authorList>
            <person name="Du J."/>
        </authorList>
    </citation>
    <scope>NUCLEOTIDE SEQUENCE</scope>
    <source>
        <strain evidence="3">UMB9978</strain>
    </source>
</reference>
<dbReference type="EMBL" id="JASODW010000010">
    <property type="protein sequence ID" value="MDK6275662.1"/>
    <property type="molecule type" value="Genomic_DNA"/>
</dbReference>
<proteinExistence type="predicted"/>
<accession>A0AAP4C9H7</accession>
<feature type="compositionally biased region" description="Polar residues" evidence="1">
    <location>
        <begin position="86"/>
        <end position="95"/>
    </location>
</feature>
<keyword evidence="2" id="KW-1133">Transmembrane helix</keyword>
<feature type="region of interest" description="Disordered" evidence="1">
    <location>
        <begin position="74"/>
        <end position="95"/>
    </location>
</feature>
<dbReference type="Proteomes" id="UP001240483">
    <property type="component" value="Unassembled WGS sequence"/>
</dbReference>
<comment type="caution">
    <text evidence="3">The sequence shown here is derived from an EMBL/GenBank/DDBJ whole genome shotgun (WGS) entry which is preliminary data.</text>
</comment>